<dbReference type="InterPro" id="IPR005828">
    <property type="entry name" value="MFS_sugar_transport-like"/>
</dbReference>
<dbReference type="InterPro" id="IPR050814">
    <property type="entry name" value="Myo-inositol_Transporter"/>
</dbReference>
<name>A0AAV7FKS9_DENCH</name>
<dbReference type="PANTHER" id="PTHR48020:SF49">
    <property type="entry name" value="SUGAR TRANSPORTER"/>
    <property type="match status" value="1"/>
</dbReference>
<proteinExistence type="predicted"/>
<evidence type="ECO:0000313" key="7">
    <source>
        <dbReference type="EMBL" id="KAH0450285.1"/>
    </source>
</evidence>
<feature type="transmembrane region" description="Helical" evidence="6">
    <location>
        <begin position="30"/>
        <end position="48"/>
    </location>
</feature>
<organism evidence="7 8">
    <name type="scientific">Dendrobium chrysotoxum</name>
    <name type="common">Orchid</name>
    <dbReference type="NCBI Taxonomy" id="161865"/>
    <lineage>
        <taxon>Eukaryota</taxon>
        <taxon>Viridiplantae</taxon>
        <taxon>Streptophyta</taxon>
        <taxon>Embryophyta</taxon>
        <taxon>Tracheophyta</taxon>
        <taxon>Spermatophyta</taxon>
        <taxon>Magnoliopsida</taxon>
        <taxon>Liliopsida</taxon>
        <taxon>Asparagales</taxon>
        <taxon>Orchidaceae</taxon>
        <taxon>Epidendroideae</taxon>
        <taxon>Malaxideae</taxon>
        <taxon>Dendrobiinae</taxon>
        <taxon>Dendrobium</taxon>
    </lineage>
</organism>
<sequence length="95" mass="10509">METTTNRVMSGVVTMTFISLYKAIRIAGSFYVYTKIALCGWVFFYVFLSGTRGRSLEDMEEVFGGKGKGKGKGKEMKEVEVFGGVASGEDRQKNV</sequence>
<dbReference type="Pfam" id="PF00083">
    <property type="entry name" value="Sugar_tr"/>
    <property type="match status" value="1"/>
</dbReference>
<evidence type="ECO:0000256" key="1">
    <source>
        <dbReference type="ARBA" id="ARBA00004370"/>
    </source>
</evidence>
<dbReference type="EMBL" id="JAGFBR010000018">
    <property type="protein sequence ID" value="KAH0450285.1"/>
    <property type="molecule type" value="Genomic_DNA"/>
</dbReference>
<dbReference type="InterPro" id="IPR036259">
    <property type="entry name" value="MFS_trans_sf"/>
</dbReference>
<dbReference type="SUPFAM" id="SSF103473">
    <property type="entry name" value="MFS general substrate transporter"/>
    <property type="match status" value="1"/>
</dbReference>
<dbReference type="GO" id="GO:0022857">
    <property type="term" value="F:transmembrane transporter activity"/>
    <property type="evidence" value="ECO:0007669"/>
    <property type="project" value="InterPro"/>
</dbReference>
<evidence type="ECO:0000313" key="8">
    <source>
        <dbReference type="Proteomes" id="UP000775213"/>
    </source>
</evidence>
<evidence type="ECO:0000256" key="6">
    <source>
        <dbReference type="SAM" id="Phobius"/>
    </source>
</evidence>
<dbReference type="AlphaFoldDB" id="A0AAV7FKS9"/>
<keyword evidence="8" id="KW-1185">Reference proteome</keyword>
<evidence type="ECO:0008006" key="9">
    <source>
        <dbReference type="Google" id="ProtNLM"/>
    </source>
</evidence>
<evidence type="ECO:0000256" key="5">
    <source>
        <dbReference type="ARBA" id="ARBA00023136"/>
    </source>
</evidence>
<dbReference type="GO" id="GO:0016020">
    <property type="term" value="C:membrane"/>
    <property type="evidence" value="ECO:0007669"/>
    <property type="project" value="UniProtKB-SubCell"/>
</dbReference>
<keyword evidence="5 6" id="KW-0472">Membrane</keyword>
<dbReference type="Gene3D" id="1.20.1250.20">
    <property type="entry name" value="MFS general substrate transporter like domains"/>
    <property type="match status" value="1"/>
</dbReference>
<dbReference type="Proteomes" id="UP000775213">
    <property type="component" value="Unassembled WGS sequence"/>
</dbReference>
<accession>A0AAV7FKS9</accession>
<protein>
    <recommendedName>
        <fullName evidence="9">Transmembrane protein</fullName>
    </recommendedName>
</protein>
<reference evidence="7 8" key="1">
    <citation type="journal article" date="2021" name="Hortic Res">
        <title>Chromosome-scale assembly of the Dendrobium chrysotoxum genome enhances the understanding of orchid evolution.</title>
        <authorList>
            <person name="Zhang Y."/>
            <person name="Zhang G.Q."/>
            <person name="Zhang D."/>
            <person name="Liu X.D."/>
            <person name="Xu X.Y."/>
            <person name="Sun W.H."/>
            <person name="Yu X."/>
            <person name="Zhu X."/>
            <person name="Wang Z.W."/>
            <person name="Zhao X."/>
            <person name="Zhong W.Y."/>
            <person name="Chen H."/>
            <person name="Yin W.L."/>
            <person name="Huang T."/>
            <person name="Niu S.C."/>
            <person name="Liu Z.J."/>
        </authorList>
    </citation>
    <scope>NUCLEOTIDE SEQUENCE [LARGE SCALE GENOMIC DNA]</scope>
    <source>
        <strain evidence="7">Lindl</strain>
    </source>
</reference>
<evidence type="ECO:0000256" key="2">
    <source>
        <dbReference type="ARBA" id="ARBA00022448"/>
    </source>
</evidence>
<evidence type="ECO:0000256" key="3">
    <source>
        <dbReference type="ARBA" id="ARBA00022692"/>
    </source>
</evidence>
<comment type="caution">
    <text evidence="7">The sequence shown here is derived from an EMBL/GenBank/DDBJ whole genome shotgun (WGS) entry which is preliminary data.</text>
</comment>
<dbReference type="PANTHER" id="PTHR48020">
    <property type="entry name" value="PROTON MYO-INOSITOL COTRANSPORTER"/>
    <property type="match status" value="1"/>
</dbReference>
<keyword evidence="4 6" id="KW-1133">Transmembrane helix</keyword>
<keyword evidence="2" id="KW-0813">Transport</keyword>
<comment type="subcellular location">
    <subcellularLocation>
        <location evidence="1">Membrane</location>
    </subcellularLocation>
</comment>
<keyword evidence="3 6" id="KW-0812">Transmembrane</keyword>
<gene>
    <name evidence="7" type="ORF">IEQ34_020977</name>
</gene>
<evidence type="ECO:0000256" key="4">
    <source>
        <dbReference type="ARBA" id="ARBA00022989"/>
    </source>
</evidence>